<gene>
    <name evidence="7" type="ORF">IAB02_10200</name>
</gene>
<feature type="transmembrane region" description="Helical" evidence="6">
    <location>
        <begin position="246"/>
        <end position="270"/>
    </location>
</feature>
<dbReference type="Proteomes" id="UP000824072">
    <property type="component" value="Unassembled WGS sequence"/>
</dbReference>
<evidence type="ECO:0000256" key="3">
    <source>
        <dbReference type="ARBA" id="ARBA00022692"/>
    </source>
</evidence>
<dbReference type="PANTHER" id="PTHR30482">
    <property type="entry name" value="HIGH-AFFINITY BRANCHED-CHAIN AMINO ACID TRANSPORT SYSTEM PERMEASE"/>
    <property type="match status" value="1"/>
</dbReference>
<evidence type="ECO:0000256" key="4">
    <source>
        <dbReference type="ARBA" id="ARBA00022989"/>
    </source>
</evidence>
<feature type="transmembrane region" description="Helical" evidence="6">
    <location>
        <begin position="191"/>
        <end position="215"/>
    </location>
</feature>
<sequence length="378" mass="41356">MQKGWTVSQKKRPDAATWIAAGIILAVYVAVFVLEQIIPPTTMLFTVLKKGATYALVAVSMNLLNGFTGLFSLGQAGFMLIGAYVYAIFSMSSEVRDRVYQYFDCAIGITLPVIPAILLAGLVAAAFAFLIGLPVLRLKSDYLAIATLGFAEIIRAVFQWKKLGPVTNGSNMLKDYPTFNDFNIVNAEGKVVLYLSTLVPFLIAGVCIAAIVLLINSTYGRSFKAIRDDEVAAEAMGINLARHKQLAFCISSFFAGVGGAMLAMFTNTIQAKSFTSAMTYEILLIVVIGGIGSVTGSCIGSFLFVACSEWWLRFLDQKQYIGTWEVPLLRNGFRLVVFSVIIMVVVLFYRQGLMGMRELPDLFRKKKRSAKPGKEAAQ</sequence>
<evidence type="ECO:0000256" key="1">
    <source>
        <dbReference type="ARBA" id="ARBA00004651"/>
    </source>
</evidence>
<accession>A0A9D1IF92</accession>
<dbReference type="GO" id="GO:0005886">
    <property type="term" value="C:plasma membrane"/>
    <property type="evidence" value="ECO:0007669"/>
    <property type="project" value="UniProtKB-SubCell"/>
</dbReference>
<feature type="transmembrane region" description="Helical" evidence="6">
    <location>
        <begin position="282"/>
        <end position="312"/>
    </location>
</feature>
<comment type="subcellular location">
    <subcellularLocation>
        <location evidence="1">Cell membrane</location>
        <topology evidence="1">Multi-pass membrane protein</topology>
    </subcellularLocation>
</comment>
<dbReference type="InterPro" id="IPR043428">
    <property type="entry name" value="LivM-like"/>
</dbReference>
<evidence type="ECO:0000313" key="8">
    <source>
        <dbReference type="Proteomes" id="UP000824072"/>
    </source>
</evidence>
<dbReference type="GO" id="GO:0015658">
    <property type="term" value="F:branched-chain amino acid transmembrane transporter activity"/>
    <property type="evidence" value="ECO:0007669"/>
    <property type="project" value="InterPro"/>
</dbReference>
<dbReference type="EMBL" id="DVMU01000215">
    <property type="protein sequence ID" value="HIU34924.1"/>
    <property type="molecule type" value="Genomic_DNA"/>
</dbReference>
<name>A0A9D1IF92_9FIRM</name>
<keyword evidence="5 6" id="KW-0472">Membrane</keyword>
<dbReference type="AlphaFoldDB" id="A0A9D1IF92"/>
<feature type="transmembrane region" description="Helical" evidence="6">
    <location>
        <begin position="54"/>
        <end position="87"/>
    </location>
</feature>
<feature type="transmembrane region" description="Helical" evidence="6">
    <location>
        <begin position="15"/>
        <end position="34"/>
    </location>
</feature>
<dbReference type="InterPro" id="IPR001851">
    <property type="entry name" value="ABC_transp_permease"/>
</dbReference>
<evidence type="ECO:0000256" key="6">
    <source>
        <dbReference type="SAM" id="Phobius"/>
    </source>
</evidence>
<keyword evidence="2" id="KW-1003">Cell membrane</keyword>
<organism evidence="7 8">
    <name type="scientific">Candidatus Pullichristensenella excrementigallinarum</name>
    <dbReference type="NCBI Taxonomy" id="2840907"/>
    <lineage>
        <taxon>Bacteria</taxon>
        <taxon>Bacillati</taxon>
        <taxon>Bacillota</taxon>
        <taxon>Clostridia</taxon>
        <taxon>Candidatus Pullichristensenella</taxon>
    </lineage>
</organism>
<keyword evidence="3 6" id="KW-0812">Transmembrane</keyword>
<reference evidence="7" key="1">
    <citation type="submission" date="2020-10" db="EMBL/GenBank/DDBJ databases">
        <authorList>
            <person name="Gilroy R."/>
        </authorList>
    </citation>
    <scope>NUCLEOTIDE SEQUENCE</scope>
    <source>
        <strain evidence="7">ChiHcec3-11533</strain>
    </source>
</reference>
<comment type="caution">
    <text evidence="7">The sequence shown here is derived from an EMBL/GenBank/DDBJ whole genome shotgun (WGS) entry which is preliminary data.</text>
</comment>
<evidence type="ECO:0000256" key="5">
    <source>
        <dbReference type="ARBA" id="ARBA00023136"/>
    </source>
</evidence>
<feature type="transmembrane region" description="Helical" evidence="6">
    <location>
        <begin position="332"/>
        <end position="349"/>
    </location>
</feature>
<feature type="transmembrane region" description="Helical" evidence="6">
    <location>
        <begin position="107"/>
        <end position="130"/>
    </location>
</feature>
<reference evidence="7" key="2">
    <citation type="journal article" date="2021" name="PeerJ">
        <title>Extensive microbial diversity within the chicken gut microbiome revealed by metagenomics and culture.</title>
        <authorList>
            <person name="Gilroy R."/>
            <person name="Ravi A."/>
            <person name="Getino M."/>
            <person name="Pursley I."/>
            <person name="Horton D.L."/>
            <person name="Alikhan N.F."/>
            <person name="Baker D."/>
            <person name="Gharbi K."/>
            <person name="Hall N."/>
            <person name="Watson M."/>
            <person name="Adriaenssens E.M."/>
            <person name="Foster-Nyarko E."/>
            <person name="Jarju S."/>
            <person name="Secka A."/>
            <person name="Antonio M."/>
            <person name="Oren A."/>
            <person name="Chaudhuri R.R."/>
            <person name="La Ragione R."/>
            <person name="Hildebrand F."/>
            <person name="Pallen M.J."/>
        </authorList>
    </citation>
    <scope>NUCLEOTIDE SEQUENCE</scope>
    <source>
        <strain evidence="7">ChiHcec3-11533</strain>
    </source>
</reference>
<dbReference type="CDD" id="cd06581">
    <property type="entry name" value="TM_PBP1_LivM_like"/>
    <property type="match status" value="1"/>
</dbReference>
<evidence type="ECO:0000313" key="7">
    <source>
        <dbReference type="EMBL" id="HIU34924.1"/>
    </source>
</evidence>
<dbReference type="PANTHER" id="PTHR30482:SF10">
    <property type="entry name" value="HIGH-AFFINITY BRANCHED-CHAIN AMINO ACID TRANSPORT PROTEIN BRAE"/>
    <property type="match status" value="1"/>
</dbReference>
<keyword evidence="4 6" id="KW-1133">Transmembrane helix</keyword>
<proteinExistence type="predicted"/>
<protein>
    <submittedName>
        <fullName evidence="7">Branched-chain amino acid ABC transporter permease</fullName>
    </submittedName>
</protein>
<evidence type="ECO:0000256" key="2">
    <source>
        <dbReference type="ARBA" id="ARBA00022475"/>
    </source>
</evidence>
<dbReference type="Pfam" id="PF02653">
    <property type="entry name" value="BPD_transp_2"/>
    <property type="match status" value="1"/>
</dbReference>